<name>A0ABS8L0M8_9HYPH</name>
<sequence length="242" mass="26747">MNRLAFMCAGEPLEALPMGALYWPAERLLAVADLHLEKGSSYAVNARKLLPRYDTRQTLGALAALIDAVRPRTLVCLGDSFHDRAAIERMPETERMAIARLTSRTRFVWIAGNHDPAPPPEGWGEVAGEIAAGPLVFRHEALFGPAEGEVSGHYHPVAALTVRGRGLRRRCFLTDGRRIILPAFGAYAGGLNALDPAIAQLFPGDYDALVVGREFVRRLSWRQLRPDASLAVMKWERRATDR</sequence>
<dbReference type="PANTHER" id="PTHR39323:SF1">
    <property type="entry name" value="BLR1149 PROTEIN"/>
    <property type="match status" value="1"/>
</dbReference>
<dbReference type="EC" id="3.1.-.-" evidence="2"/>
<dbReference type="Gene3D" id="3.60.21.10">
    <property type="match status" value="1"/>
</dbReference>
<comment type="caution">
    <text evidence="2">The sequence shown here is derived from an EMBL/GenBank/DDBJ whole genome shotgun (WGS) entry which is preliminary data.</text>
</comment>
<dbReference type="RefSeq" id="WP_230553288.1">
    <property type="nucleotide sequence ID" value="NZ_JAJISD010000011.1"/>
</dbReference>
<dbReference type="Pfam" id="PF00149">
    <property type="entry name" value="Metallophos"/>
    <property type="match status" value="1"/>
</dbReference>
<protein>
    <submittedName>
        <fullName evidence="2">Ligase-associated DNA damage response endonuclease PdeM</fullName>
        <ecNumber evidence="2">3.1.-.-</ecNumber>
    </submittedName>
</protein>
<feature type="domain" description="Calcineurin-like phosphoesterase" evidence="1">
    <location>
        <begin position="27"/>
        <end position="129"/>
    </location>
</feature>
<reference evidence="2 3" key="1">
    <citation type="submission" date="2021-11" db="EMBL/GenBank/DDBJ databases">
        <authorList>
            <person name="Lee D.-H."/>
            <person name="Kim S.-B."/>
        </authorList>
    </citation>
    <scope>NUCLEOTIDE SEQUENCE [LARGE SCALE GENOMIC DNA]</scope>
    <source>
        <strain evidence="2 3">KCTC 52223</strain>
    </source>
</reference>
<dbReference type="SUPFAM" id="SSF56300">
    <property type="entry name" value="Metallo-dependent phosphatases"/>
    <property type="match status" value="1"/>
</dbReference>
<keyword evidence="3" id="KW-1185">Reference proteome</keyword>
<proteinExistence type="predicted"/>
<dbReference type="Proteomes" id="UP001198862">
    <property type="component" value="Unassembled WGS sequence"/>
</dbReference>
<dbReference type="InterPro" id="IPR004843">
    <property type="entry name" value="Calcineurin-like_PHP"/>
</dbReference>
<keyword evidence="2" id="KW-0540">Nuclease</keyword>
<dbReference type="InterPro" id="IPR024173">
    <property type="entry name" value="Pesterase_MJ0037-like"/>
</dbReference>
<evidence type="ECO:0000313" key="3">
    <source>
        <dbReference type="Proteomes" id="UP001198862"/>
    </source>
</evidence>
<accession>A0ABS8L0M8</accession>
<keyword evidence="2" id="KW-0436">Ligase</keyword>
<dbReference type="NCBIfam" id="TIGR04123">
    <property type="entry name" value="P_estr_lig_assc"/>
    <property type="match status" value="1"/>
</dbReference>
<dbReference type="GO" id="GO:0004519">
    <property type="term" value="F:endonuclease activity"/>
    <property type="evidence" value="ECO:0007669"/>
    <property type="project" value="UniProtKB-KW"/>
</dbReference>
<dbReference type="PIRSF" id="PIRSF000887">
    <property type="entry name" value="Pesterase_MJ0037"/>
    <property type="match status" value="1"/>
</dbReference>
<dbReference type="GO" id="GO:0016874">
    <property type="term" value="F:ligase activity"/>
    <property type="evidence" value="ECO:0007669"/>
    <property type="project" value="UniProtKB-KW"/>
</dbReference>
<keyword evidence="2" id="KW-0255">Endonuclease</keyword>
<keyword evidence="2" id="KW-0378">Hydrolase</keyword>
<dbReference type="InterPro" id="IPR026336">
    <property type="entry name" value="PdeM-like"/>
</dbReference>
<gene>
    <name evidence="2" type="primary">pdeM</name>
    <name evidence="2" type="ORF">LJ725_23065</name>
</gene>
<dbReference type="InterPro" id="IPR029052">
    <property type="entry name" value="Metallo-depent_PP-like"/>
</dbReference>
<dbReference type="EMBL" id="JAJISD010000011">
    <property type="protein sequence ID" value="MCC8431865.1"/>
    <property type="molecule type" value="Genomic_DNA"/>
</dbReference>
<evidence type="ECO:0000259" key="1">
    <source>
        <dbReference type="Pfam" id="PF00149"/>
    </source>
</evidence>
<evidence type="ECO:0000313" key="2">
    <source>
        <dbReference type="EMBL" id="MCC8431865.1"/>
    </source>
</evidence>
<dbReference type="GO" id="GO:0016787">
    <property type="term" value="F:hydrolase activity"/>
    <property type="evidence" value="ECO:0007669"/>
    <property type="project" value="UniProtKB-KW"/>
</dbReference>
<dbReference type="PANTHER" id="PTHR39323">
    <property type="entry name" value="BLR1149 PROTEIN"/>
    <property type="match status" value="1"/>
</dbReference>
<organism evidence="2 3">
    <name type="scientific">Reyranella aquatilis</name>
    <dbReference type="NCBI Taxonomy" id="2035356"/>
    <lineage>
        <taxon>Bacteria</taxon>
        <taxon>Pseudomonadati</taxon>
        <taxon>Pseudomonadota</taxon>
        <taxon>Alphaproteobacteria</taxon>
        <taxon>Hyphomicrobiales</taxon>
        <taxon>Reyranellaceae</taxon>
        <taxon>Reyranella</taxon>
    </lineage>
</organism>